<dbReference type="InterPro" id="IPR013154">
    <property type="entry name" value="ADH-like_N"/>
</dbReference>
<dbReference type="PANTHER" id="PTHR43677:SF4">
    <property type="entry name" value="QUINONE OXIDOREDUCTASE-LIKE PROTEIN 2"/>
    <property type="match status" value="1"/>
</dbReference>
<dbReference type="GO" id="GO:0003960">
    <property type="term" value="F:quinone reductase (NADPH) activity"/>
    <property type="evidence" value="ECO:0007669"/>
    <property type="project" value="UniProtKB-EC"/>
</dbReference>
<reference evidence="3 5" key="2">
    <citation type="submission" date="2023-07" db="EMBL/GenBank/DDBJ databases">
        <title>Genomic Encyclopedia of Type Strains, Phase IV (KMG-IV): sequencing the most valuable type-strain genomes for metagenomic binning, comparative biology and taxonomic classification.</title>
        <authorList>
            <person name="Goeker M."/>
        </authorList>
    </citation>
    <scope>NUCLEOTIDE SEQUENCE [LARGE SCALE GENOMIC DNA]</scope>
    <source>
        <strain evidence="3 5">DSM 338</strain>
    </source>
</reference>
<sequence>MIPNSMKALVATDYRGPASVRIAQLPVPAPGAGEVLIRARASALNFLDLLMLEGKYQVKPPIPFVPGRDLAGEVVAVGAGVTGLAVGQRVAAQPAFGAFAEYAVAPDYACQPLPDLVDDVVGAASGIVVATVVGALGLRGRVARGQRVLITGAAGGVGTAAIQYATELGAVPVALVSSASKAEAALRLGAAVSVRSDLLSSGKGALRDALKAEGIDDVDVVVDMVGGPDVDGLLRCLKPGGRFVIVGFASGHIPMIPANYLLLKDIEVHGSSLDRLFRTRDPELAKGIREAFNLLELGRMKAAVDVVLPFKDFAEGARRLAARETVGKVVFKGF</sequence>
<dbReference type="PANTHER" id="PTHR43677">
    <property type="entry name" value="SHORT-CHAIN DEHYDROGENASE/REDUCTASE"/>
    <property type="match status" value="1"/>
</dbReference>
<dbReference type="InterPro" id="IPR013149">
    <property type="entry name" value="ADH-like_C"/>
</dbReference>
<dbReference type="InterPro" id="IPR036291">
    <property type="entry name" value="NAD(P)-bd_dom_sf"/>
</dbReference>
<evidence type="ECO:0000313" key="2">
    <source>
        <dbReference type="EMBL" id="GLI23627.1"/>
    </source>
</evidence>
<reference evidence="2" key="1">
    <citation type="submission" date="2022-12" db="EMBL/GenBank/DDBJ databases">
        <title>Reference genome sequencing for broad-spectrum identification of bacterial and archaeal isolates by mass spectrometry.</title>
        <authorList>
            <person name="Sekiguchi Y."/>
            <person name="Tourlousse D.M."/>
        </authorList>
    </citation>
    <scope>NUCLEOTIDE SEQUENCE</scope>
    <source>
        <strain evidence="2">301</strain>
    </source>
</reference>
<dbReference type="SMART" id="SM00829">
    <property type="entry name" value="PKS_ER"/>
    <property type="match status" value="1"/>
</dbReference>
<protein>
    <submittedName>
        <fullName evidence="3">NADPH2:quinone reductase</fullName>
        <ecNumber evidence="3">1.6.5.5</ecNumber>
    </submittedName>
    <submittedName>
        <fullName evidence="2">NADPH:quinone oxidoreductase</fullName>
    </submittedName>
</protein>
<proteinExistence type="predicted"/>
<evidence type="ECO:0000313" key="5">
    <source>
        <dbReference type="Proteomes" id="UP001245370"/>
    </source>
</evidence>
<keyword evidence="5" id="KW-1185">Reference proteome</keyword>
<gene>
    <name evidence="2" type="primary">qor</name>
    <name evidence="3" type="ORF">GGQ86_003638</name>
    <name evidence="2" type="ORF">XFLAVUS301_33010</name>
</gene>
<dbReference type="InterPro" id="IPR051397">
    <property type="entry name" value="Zn-ADH-like_protein"/>
</dbReference>
<evidence type="ECO:0000313" key="4">
    <source>
        <dbReference type="Proteomes" id="UP001144397"/>
    </source>
</evidence>
<dbReference type="Proteomes" id="UP001144397">
    <property type="component" value="Unassembled WGS sequence"/>
</dbReference>
<keyword evidence="3" id="KW-0560">Oxidoreductase</keyword>
<feature type="domain" description="Enoyl reductase (ER)" evidence="1">
    <location>
        <begin position="16"/>
        <end position="331"/>
    </location>
</feature>
<dbReference type="Pfam" id="PF08240">
    <property type="entry name" value="ADH_N"/>
    <property type="match status" value="1"/>
</dbReference>
<dbReference type="SUPFAM" id="SSF50129">
    <property type="entry name" value="GroES-like"/>
    <property type="match status" value="1"/>
</dbReference>
<dbReference type="Gene3D" id="3.40.50.720">
    <property type="entry name" value="NAD(P)-binding Rossmann-like Domain"/>
    <property type="match status" value="1"/>
</dbReference>
<evidence type="ECO:0000259" key="1">
    <source>
        <dbReference type="SMART" id="SM00829"/>
    </source>
</evidence>
<organism evidence="2 4">
    <name type="scientific">Xanthobacter flavus</name>
    <dbReference type="NCBI Taxonomy" id="281"/>
    <lineage>
        <taxon>Bacteria</taxon>
        <taxon>Pseudomonadati</taxon>
        <taxon>Pseudomonadota</taxon>
        <taxon>Alphaproteobacteria</taxon>
        <taxon>Hyphomicrobiales</taxon>
        <taxon>Xanthobacteraceae</taxon>
        <taxon>Xanthobacter</taxon>
    </lineage>
</organism>
<dbReference type="SUPFAM" id="SSF51735">
    <property type="entry name" value="NAD(P)-binding Rossmann-fold domains"/>
    <property type="match status" value="1"/>
</dbReference>
<dbReference type="InterPro" id="IPR011032">
    <property type="entry name" value="GroES-like_sf"/>
</dbReference>
<dbReference type="EC" id="1.6.5.5" evidence="3"/>
<dbReference type="AlphaFoldDB" id="A0A9W6FMN6"/>
<dbReference type="GeneID" id="95764083"/>
<evidence type="ECO:0000313" key="3">
    <source>
        <dbReference type="EMBL" id="MDR6335148.1"/>
    </source>
</evidence>
<dbReference type="Gene3D" id="3.90.180.10">
    <property type="entry name" value="Medium-chain alcohol dehydrogenases, catalytic domain"/>
    <property type="match status" value="1"/>
</dbReference>
<dbReference type="EMBL" id="JAVDPY010000006">
    <property type="protein sequence ID" value="MDR6335148.1"/>
    <property type="molecule type" value="Genomic_DNA"/>
</dbReference>
<dbReference type="Proteomes" id="UP001245370">
    <property type="component" value="Unassembled WGS sequence"/>
</dbReference>
<accession>A0A9W6FMN6</accession>
<name>A0A9W6FMN6_XANFL</name>
<dbReference type="RefSeq" id="WP_281808474.1">
    <property type="nucleotide sequence ID" value="NZ_BSDO01000005.1"/>
</dbReference>
<dbReference type="Pfam" id="PF00107">
    <property type="entry name" value="ADH_zinc_N"/>
    <property type="match status" value="1"/>
</dbReference>
<dbReference type="EMBL" id="BSDO01000005">
    <property type="protein sequence ID" value="GLI23627.1"/>
    <property type="molecule type" value="Genomic_DNA"/>
</dbReference>
<dbReference type="InterPro" id="IPR020843">
    <property type="entry name" value="ER"/>
</dbReference>
<comment type="caution">
    <text evidence="2">The sequence shown here is derived from an EMBL/GenBank/DDBJ whole genome shotgun (WGS) entry which is preliminary data.</text>
</comment>